<dbReference type="InterPro" id="IPR020190">
    <property type="entry name" value="Procorazonin"/>
</dbReference>
<evidence type="ECO:0000256" key="2">
    <source>
        <dbReference type="ARBA" id="ARBA00009635"/>
    </source>
</evidence>
<comment type="subcellular location">
    <subcellularLocation>
        <location evidence="1">Secreted</location>
    </subcellularLocation>
</comment>
<dbReference type="PROSITE" id="PS51257">
    <property type="entry name" value="PROKAR_LIPOPROTEIN"/>
    <property type="match status" value="1"/>
</dbReference>
<comment type="similarity">
    <text evidence="2">Belongs to the corazonin family.</text>
</comment>
<accession>A0A482X7J4</accession>
<evidence type="ECO:0000256" key="8">
    <source>
        <dbReference type="SAM" id="SignalP"/>
    </source>
</evidence>
<dbReference type="Proteomes" id="UP000291343">
    <property type="component" value="Unassembled WGS sequence"/>
</dbReference>
<evidence type="ECO:0000256" key="6">
    <source>
        <dbReference type="ARBA" id="ARBA00022815"/>
    </source>
</evidence>
<dbReference type="OrthoDB" id="6436322at2759"/>
<dbReference type="GO" id="GO:0071858">
    <property type="term" value="F:corazonin receptor binding"/>
    <property type="evidence" value="ECO:0007669"/>
    <property type="project" value="InterPro"/>
</dbReference>
<evidence type="ECO:0000313" key="10">
    <source>
        <dbReference type="Proteomes" id="UP000291343"/>
    </source>
</evidence>
<dbReference type="GO" id="GO:0007218">
    <property type="term" value="P:neuropeptide signaling pathway"/>
    <property type="evidence" value="ECO:0007669"/>
    <property type="project" value="UniProtKB-KW"/>
</dbReference>
<organism evidence="9 10">
    <name type="scientific">Laodelphax striatellus</name>
    <name type="common">Small brown planthopper</name>
    <name type="synonym">Delphax striatella</name>
    <dbReference type="NCBI Taxonomy" id="195883"/>
    <lineage>
        <taxon>Eukaryota</taxon>
        <taxon>Metazoa</taxon>
        <taxon>Ecdysozoa</taxon>
        <taxon>Arthropoda</taxon>
        <taxon>Hexapoda</taxon>
        <taxon>Insecta</taxon>
        <taxon>Pterygota</taxon>
        <taxon>Neoptera</taxon>
        <taxon>Paraneoptera</taxon>
        <taxon>Hemiptera</taxon>
        <taxon>Auchenorrhyncha</taxon>
        <taxon>Fulgoroidea</taxon>
        <taxon>Delphacidae</taxon>
        <taxon>Criomorphinae</taxon>
        <taxon>Laodelphax</taxon>
    </lineage>
</organism>
<reference evidence="9 10" key="1">
    <citation type="journal article" date="2017" name="Gigascience">
        <title>Genome sequence of the small brown planthopper, Laodelphax striatellus.</title>
        <authorList>
            <person name="Zhu J."/>
            <person name="Jiang F."/>
            <person name="Wang X."/>
            <person name="Yang P."/>
            <person name="Bao Y."/>
            <person name="Zhao W."/>
            <person name="Wang W."/>
            <person name="Lu H."/>
            <person name="Wang Q."/>
            <person name="Cui N."/>
            <person name="Li J."/>
            <person name="Chen X."/>
            <person name="Luo L."/>
            <person name="Yu J."/>
            <person name="Kang L."/>
            <person name="Cui F."/>
        </authorList>
    </citation>
    <scope>NUCLEOTIDE SEQUENCE [LARGE SCALE GENOMIC DNA]</scope>
    <source>
        <strain evidence="9">Lst14</strain>
    </source>
</reference>
<evidence type="ECO:0000256" key="5">
    <source>
        <dbReference type="ARBA" id="ARBA00022729"/>
    </source>
</evidence>
<dbReference type="Pfam" id="PF17308">
    <property type="entry name" value="Corazonin"/>
    <property type="match status" value="1"/>
</dbReference>
<evidence type="ECO:0000256" key="1">
    <source>
        <dbReference type="ARBA" id="ARBA00004613"/>
    </source>
</evidence>
<proteinExistence type="inferred from homology"/>
<feature type="signal peptide" evidence="8">
    <location>
        <begin position="1"/>
        <end position="23"/>
    </location>
</feature>
<dbReference type="EMBL" id="QKKF02016609">
    <property type="protein sequence ID" value="RZF41652.1"/>
    <property type="molecule type" value="Genomic_DNA"/>
</dbReference>
<dbReference type="AlphaFoldDB" id="A0A482X7J4"/>
<keyword evidence="6" id="KW-0027">Amidation</keyword>
<keyword evidence="7" id="KW-0527">Neuropeptide</keyword>
<gene>
    <name evidence="9" type="ORF">LSTR_LSTR012909</name>
</gene>
<evidence type="ECO:0000256" key="3">
    <source>
        <dbReference type="ARBA" id="ARBA00014144"/>
    </source>
</evidence>
<sequence length="108" mass="12024">MLLTRLPAALLLVLGCMVCALFAQTFQYSRGWTNGRKRALQLQPNQLQMQSNPLQLQSQSAAARARDIDCQLQRLRAMFEGRNDPELPCTLSCLHHASCAGQPTAQQL</sequence>
<evidence type="ECO:0000256" key="7">
    <source>
        <dbReference type="ARBA" id="ARBA00023320"/>
    </source>
</evidence>
<evidence type="ECO:0000313" key="9">
    <source>
        <dbReference type="EMBL" id="RZF41652.1"/>
    </source>
</evidence>
<dbReference type="GO" id="GO:0045823">
    <property type="term" value="P:positive regulation of heart contraction"/>
    <property type="evidence" value="ECO:0007669"/>
    <property type="project" value="InterPro"/>
</dbReference>
<name>A0A482X7J4_LAOST</name>
<protein>
    <recommendedName>
        <fullName evidence="3">Pro-corazonin</fullName>
    </recommendedName>
</protein>
<keyword evidence="5 8" id="KW-0732">Signal</keyword>
<dbReference type="GO" id="GO:0005576">
    <property type="term" value="C:extracellular region"/>
    <property type="evidence" value="ECO:0007669"/>
    <property type="project" value="UniProtKB-SubCell"/>
</dbReference>
<keyword evidence="10" id="KW-1185">Reference proteome</keyword>
<comment type="caution">
    <text evidence="9">The sequence shown here is derived from an EMBL/GenBank/DDBJ whole genome shotgun (WGS) entry which is preliminary data.</text>
</comment>
<keyword evidence="4" id="KW-0964">Secreted</keyword>
<evidence type="ECO:0000256" key="4">
    <source>
        <dbReference type="ARBA" id="ARBA00022525"/>
    </source>
</evidence>
<dbReference type="InParanoid" id="A0A482X7J4"/>
<feature type="chain" id="PRO_5019746731" description="Pro-corazonin" evidence="8">
    <location>
        <begin position="24"/>
        <end position="108"/>
    </location>
</feature>